<gene>
    <name evidence="2" type="ORF">SDC9_65754</name>
</gene>
<dbReference type="AlphaFoldDB" id="A0A644XU94"/>
<protein>
    <recommendedName>
        <fullName evidence="1">Phage tail assembly chaperone-like domain-containing protein</fullName>
    </recommendedName>
</protein>
<dbReference type="EMBL" id="VSSQ01003156">
    <property type="protein sequence ID" value="MPM19331.1"/>
    <property type="molecule type" value="Genomic_DNA"/>
</dbReference>
<accession>A0A644XU94</accession>
<dbReference type="Pfam" id="PF16778">
    <property type="entry name" value="Phage_tail_APC"/>
    <property type="match status" value="1"/>
</dbReference>
<reference evidence="2" key="1">
    <citation type="submission" date="2019-08" db="EMBL/GenBank/DDBJ databases">
        <authorList>
            <person name="Kucharzyk K."/>
            <person name="Murdoch R.W."/>
            <person name="Higgins S."/>
            <person name="Loffler F."/>
        </authorList>
    </citation>
    <scope>NUCLEOTIDE SEQUENCE</scope>
</reference>
<dbReference type="Gene3D" id="6.10.140.1310">
    <property type="match status" value="1"/>
</dbReference>
<proteinExistence type="predicted"/>
<sequence length="146" mass="16757">MSREGYMRSVNVPSEGYEVFHDEKPGMVHIRIYEVLGPAPPREEPHDDVIFTSWDVWEFEQEGIEQYVASNLDWLKQKAKAEEEAALAAEVRAERNRLLAKADIAVNLAVDNGDSEAESRARTWRQALRDIPEQSGFPYDVVWPKL</sequence>
<organism evidence="2">
    <name type="scientific">bioreactor metagenome</name>
    <dbReference type="NCBI Taxonomy" id="1076179"/>
    <lineage>
        <taxon>unclassified sequences</taxon>
        <taxon>metagenomes</taxon>
        <taxon>ecological metagenomes</taxon>
    </lineage>
</organism>
<name>A0A644XU94_9ZZZZ</name>
<feature type="domain" description="Phage tail assembly chaperone-like" evidence="1">
    <location>
        <begin position="88"/>
        <end position="145"/>
    </location>
</feature>
<dbReference type="InterPro" id="IPR031893">
    <property type="entry name" value="Phage_tail_APC"/>
</dbReference>
<evidence type="ECO:0000259" key="1">
    <source>
        <dbReference type="Pfam" id="PF16778"/>
    </source>
</evidence>
<evidence type="ECO:0000313" key="2">
    <source>
        <dbReference type="EMBL" id="MPM19331.1"/>
    </source>
</evidence>
<comment type="caution">
    <text evidence="2">The sequence shown here is derived from an EMBL/GenBank/DDBJ whole genome shotgun (WGS) entry which is preliminary data.</text>
</comment>